<evidence type="ECO:0000256" key="2">
    <source>
        <dbReference type="ARBA" id="ARBA00022670"/>
    </source>
</evidence>
<dbReference type="Gene3D" id="3.40.395.10">
    <property type="entry name" value="Adenoviral Proteinase, Chain A"/>
    <property type="match status" value="1"/>
</dbReference>
<dbReference type="AlphaFoldDB" id="A0A9R1XBC9"/>
<dbReference type="InterPro" id="IPR003653">
    <property type="entry name" value="Peptidase_C48_C"/>
</dbReference>
<dbReference type="InterPro" id="IPR038765">
    <property type="entry name" value="Papain-like_cys_pep_sf"/>
</dbReference>
<dbReference type="PANTHER" id="PTHR48449">
    <property type="entry name" value="DUF1985 DOMAIN-CONTAINING PROTEIN"/>
    <property type="match status" value="1"/>
</dbReference>
<accession>A0A9R1XBC9</accession>
<dbReference type="EMBL" id="NBSK02000005">
    <property type="protein sequence ID" value="KAJ0208000.1"/>
    <property type="molecule type" value="Genomic_DNA"/>
</dbReference>
<evidence type="ECO:0000256" key="1">
    <source>
        <dbReference type="ARBA" id="ARBA00005234"/>
    </source>
</evidence>
<evidence type="ECO:0000256" key="3">
    <source>
        <dbReference type="ARBA" id="ARBA00022801"/>
    </source>
</evidence>
<feature type="compositionally biased region" description="Basic and acidic residues" evidence="4">
    <location>
        <begin position="345"/>
        <end position="354"/>
    </location>
</feature>
<organism evidence="6 7">
    <name type="scientific">Lactuca sativa</name>
    <name type="common">Garden lettuce</name>
    <dbReference type="NCBI Taxonomy" id="4236"/>
    <lineage>
        <taxon>Eukaryota</taxon>
        <taxon>Viridiplantae</taxon>
        <taxon>Streptophyta</taxon>
        <taxon>Embryophyta</taxon>
        <taxon>Tracheophyta</taxon>
        <taxon>Spermatophyta</taxon>
        <taxon>Magnoliopsida</taxon>
        <taxon>eudicotyledons</taxon>
        <taxon>Gunneridae</taxon>
        <taxon>Pentapetalae</taxon>
        <taxon>asterids</taxon>
        <taxon>campanulids</taxon>
        <taxon>Asterales</taxon>
        <taxon>Asteraceae</taxon>
        <taxon>Cichorioideae</taxon>
        <taxon>Cichorieae</taxon>
        <taxon>Lactucinae</taxon>
        <taxon>Lactuca</taxon>
    </lineage>
</organism>
<keyword evidence="7" id="KW-1185">Reference proteome</keyword>
<dbReference type="Pfam" id="PF02902">
    <property type="entry name" value="Peptidase_C48"/>
    <property type="match status" value="1"/>
</dbReference>
<reference evidence="6 7" key="1">
    <citation type="journal article" date="2017" name="Nat. Commun.">
        <title>Genome assembly with in vitro proximity ligation data and whole-genome triplication in lettuce.</title>
        <authorList>
            <person name="Reyes-Chin-Wo S."/>
            <person name="Wang Z."/>
            <person name="Yang X."/>
            <person name="Kozik A."/>
            <person name="Arikit S."/>
            <person name="Song C."/>
            <person name="Xia L."/>
            <person name="Froenicke L."/>
            <person name="Lavelle D.O."/>
            <person name="Truco M.J."/>
            <person name="Xia R."/>
            <person name="Zhu S."/>
            <person name="Xu C."/>
            <person name="Xu H."/>
            <person name="Xu X."/>
            <person name="Cox K."/>
            <person name="Korf I."/>
            <person name="Meyers B.C."/>
            <person name="Michelmore R.W."/>
        </authorList>
    </citation>
    <scope>NUCLEOTIDE SEQUENCE [LARGE SCALE GENOMIC DNA]</scope>
    <source>
        <strain evidence="7">cv. Salinas</strain>
        <tissue evidence="6">Seedlings</tissue>
    </source>
</reference>
<feature type="compositionally biased region" description="Low complexity" evidence="4">
    <location>
        <begin position="355"/>
        <end position="364"/>
    </location>
</feature>
<proteinExistence type="inferred from homology"/>
<evidence type="ECO:0000313" key="6">
    <source>
        <dbReference type="EMBL" id="KAJ0208000.1"/>
    </source>
</evidence>
<gene>
    <name evidence="6" type="ORF">LSAT_V11C500291810</name>
</gene>
<feature type="region of interest" description="Disordered" evidence="4">
    <location>
        <begin position="489"/>
        <end position="519"/>
    </location>
</feature>
<feature type="region of interest" description="Disordered" evidence="4">
    <location>
        <begin position="339"/>
        <end position="374"/>
    </location>
</feature>
<feature type="domain" description="Ubiquitin-like protease family profile" evidence="5">
    <location>
        <begin position="634"/>
        <end position="755"/>
    </location>
</feature>
<dbReference type="GO" id="GO:0008234">
    <property type="term" value="F:cysteine-type peptidase activity"/>
    <property type="evidence" value="ECO:0007669"/>
    <property type="project" value="InterPro"/>
</dbReference>
<dbReference type="SUPFAM" id="SSF54001">
    <property type="entry name" value="Cysteine proteinases"/>
    <property type="match status" value="1"/>
</dbReference>
<dbReference type="Proteomes" id="UP000235145">
    <property type="component" value="Unassembled WGS sequence"/>
</dbReference>
<sequence>MSVNLKFKCCFVSGCMNFSNMLLCFVQHDYNNFNVKAIVNLKEFGCNIWEVFEVLDGVRRDIFRDTVFGYLLDVPRLQGDGLLFHKMFLHQIQSDAVLSPDGIKRLYFRVGDAKMVYGPEEFCLIIGFNFGEYPKNIRKKVLEKIVSSKKRCLLRERLFPNYTNRSVKIDDLENFILNQSFLEVDDADAVRVCLIYVLCEGFLGKEINDRNLEVWNNFAWDFTYDDIEDTWNKINKYLSLPKRRQILKYSFSVFTAPIRIWIYEMFPAVRACGFVLRKNRDMPLMKRWNETKKLKWVDVNKIFSKIQGQPPRQNMLPSDGEMTSCYYMSFQEYIYGGQKSVPSPVRDHFRRQDESSSSMSYSGRSHGRGKGSGKHNLEEVLKRLHALEHHIEVFVEEVNNKDLWNNISFEEPAVVQDELMNKNNTTENIFGDIEDDKELEERNDNAGNKFDDDVLDVNNYNEAKEVSEEDEVIITGNVDYYDTYGFDGKEVTPDKPRTRKPSHCTRHRSKKRREKKKVDIKSTSHVPPLAFAVVHDFSVLRLQPYVAGGEVVIHNYLFHSYDVQHGLFNFVLDRDFWSALFGHTHDGWLESSTINGDQHTIMPPNFFVCHALEEGQDWRAFMAGIATYPNFMVAWWDVDMVLLSIHSYPNHWLFVELRLASMEVHIYDSLGRVAYEKFKSDGTFTKFESRARKNIPRIPLNMQFIYEKNVPQQSSHLGDSGVFVCMFMEQLVSGQPIRELIDPRNATLEFRQRVAKIYWRSSRATCSTTGHPSSTIVSRVSYLTTCITLFSNWTLTLG</sequence>
<dbReference type="GO" id="GO:0006508">
    <property type="term" value="P:proteolysis"/>
    <property type="evidence" value="ECO:0007669"/>
    <property type="project" value="UniProtKB-KW"/>
</dbReference>
<protein>
    <recommendedName>
        <fullName evidence="5">Ubiquitin-like protease family profile domain-containing protein</fullName>
    </recommendedName>
</protein>
<name>A0A9R1XBC9_LACSA</name>
<feature type="compositionally biased region" description="Basic residues" evidence="4">
    <location>
        <begin position="497"/>
        <end position="515"/>
    </location>
</feature>
<dbReference type="PANTHER" id="PTHR48449:SF1">
    <property type="entry name" value="DUF1985 DOMAIN-CONTAINING PROTEIN"/>
    <property type="match status" value="1"/>
</dbReference>
<comment type="similarity">
    <text evidence="1">Belongs to the peptidase C48 family.</text>
</comment>
<keyword evidence="3" id="KW-0378">Hydrolase</keyword>
<keyword evidence="2" id="KW-0645">Protease</keyword>
<evidence type="ECO:0000259" key="5">
    <source>
        <dbReference type="Pfam" id="PF02902"/>
    </source>
</evidence>
<evidence type="ECO:0000256" key="4">
    <source>
        <dbReference type="SAM" id="MobiDB-lite"/>
    </source>
</evidence>
<evidence type="ECO:0000313" key="7">
    <source>
        <dbReference type="Proteomes" id="UP000235145"/>
    </source>
</evidence>
<comment type="caution">
    <text evidence="6">The sequence shown here is derived from an EMBL/GenBank/DDBJ whole genome shotgun (WGS) entry which is preliminary data.</text>
</comment>